<protein>
    <submittedName>
        <fullName evidence="1">Uncharacterized protein</fullName>
    </submittedName>
</protein>
<comment type="caution">
    <text evidence="1">The sequence shown here is derived from an EMBL/GenBank/DDBJ whole genome shotgun (WGS) entry which is preliminary data.</text>
</comment>
<name>A0AAP0EP51_9MAGN</name>
<evidence type="ECO:0000313" key="1">
    <source>
        <dbReference type="EMBL" id="KAK9097071.1"/>
    </source>
</evidence>
<keyword evidence="2" id="KW-1185">Reference proteome</keyword>
<dbReference type="Proteomes" id="UP001417504">
    <property type="component" value="Unassembled WGS sequence"/>
</dbReference>
<proteinExistence type="predicted"/>
<reference evidence="1 2" key="1">
    <citation type="submission" date="2024-01" db="EMBL/GenBank/DDBJ databases">
        <title>Genome assemblies of Stephania.</title>
        <authorList>
            <person name="Yang L."/>
        </authorList>
    </citation>
    <scope>NUCLEOTIDE SEQUENCE [LARGE SCALE GENOMIC DNA]</scope>
    <source>
        <strain evidence="1">QJT</strain>
        <tissue evidence="1">Leaf</tissue>
    </source>
</reference>
<evidence type="ECO:0000313" key="2">
    <source>
        <dbReference type="Proteomes" id="UP001417504"/>
    </source>
</evidence>
<dbReference type="EMBL" id="JBBNAE010000009">
    <property type="protein sequence ID" value="KAK9097071.1"/>
    <property type="molecule type" value="Genomic_DNA"/>
</dbReference>
<dbReference type="AlphaFoldDB" id="A0AAP0EP51"/>
<sequence>MSRKHGTAVRCVRVGKRRLTVASVPAKMKVPSAETACCRESGWLFPFLGITGNTMRTLRSERETSPATTDVAMHR</sequence>
<accession>A0AAP0EP51</accession>
<gene>
    <name evidence="1" type="ORF">Sjap_022568</name>
</gene>
<organism evidence="1 2">
    <name type="scientific">Stephania japonica</name>
    <dbReference type="NCBI Taxonomy" id="461633"/>
    <lineage>
        <taxon>Eukaryota</taxon>
        <taxon>Viridiplantae</taxon>
        <taxon>Streptophyta</taxon>
        <taxon>Embryophyta</taxon>
        <taxon>Tracheophyta</taxon>
        <taxon>Spermatophyta</taxon>
        <taxon>Magnoliopsida</taxon>
        <taxon>Ranunculales</taxon>
        <taxon>Menispermaceae</taxon>
        <taxon>Menispermoideae</taxon>
        <taxon>Cissampelideae</taxon>
        <taxon>Stephania</taxon>
    </lineage>
</organism>